<reference evidence="1 2" key="1">
    <citation type="submission" date="2014-07" db="EMBL/GenBank/DDBJ databases">
        <title>Tepidicaulis marinum gen. nov., sp. nov., a novel marine bacterium denitrifying nitrate to nitrous oxide strictly under microaerobic conditions.</title>
        <authorList>
            <person name="Takeuchi M."/>
            <person name="Yamagishi T."/>
            <person name="Kamagata Y."/>
            <person name="Oshima K."/>
            <person name="Hattori M."/>
            <person name="Katayama T."/>
            <person name="Hanada S."/>
            <person name="Tamaki H."/>
            <person name="Marumo K."/>
            <person name="Maeda H."/>
            <person name="Nedachi M."/>
            <person name="Iwasaki W."/>
            <person name="Suwa Y."/>
            <person name="Sakata S."/>
        </authorList>
    </citation>
    <scope>NUCLEOTIDE SEQUENCE [LARGE SCALE GENOMIC DNA]</scope>
    <source>
        <strain evidence="1 2">MA2</strain>
    </source>
</reference>
<name>A0A081B8J6_9HYPH</name>
<accession>A0A081B8J6</accession>
<proteinExistence type="predicted"/>
<evidence type="ECO:0000313" key="1">
    <source>
        <dbReference type="EMBL" id="GAK44364.1"/>
    </source>
</evidence>
<comment type="caution">
    <text evidence="1">The sequence shown here is derived from an EMBL/GenBank/DDBJ whole genome shotgun (WGS) entry which is preliminary data.</text>
</comment>
<evidence type="ECO:0000313" key="2">
    <source>
        <dbReference type="Proteomes" id="UP000028702"/>
    </source>
</evidence>
<protein>
    <submittedName>
        <fullName evidence="1">Conserved protein</fullName>
    </submittedName>
</protein>
<dbReference type="eggNOG" id="COG5388">
    <property type="taxonomic scope" value="Bacteria"/>
</dbReference>
<keyword evidence="2" id="KW-1185">Reference proteome</keyword>
<dbReference type="Proteomes" id="UP000028702">
    <property type="component" value="Unassembled WGS sequence"/>
</dbReference>
<organism evidence="1 2">
    <name type="scientific">Tepidicaulis marinus</name>
    <dbReference type="NCBI Taxonomy" id="1333998"/>
    <lineage>
        <taxon>Bacteria</taxon>
        <taxon>Pseudomonadati</taxon>
        <taxon>Pseudomonadota</taxon>
        <taxon>Alphaproteobacteria</taxon>
        <taxon>Hyphomicrobiales</taxon>
        <taxon>Parvibaculaceae</taxon>
        <taxon>Tepidicaulis</taxon>
    </lineage>
</organism>
<gene>
    <name evidence="1" type="ORF">M2A_0863</name>
</gene>
<sequence length="147" mass="16341">MLMEVTKDDVVFRLVGTGHSGRIPHDITGQRYGDYIGAERIARGVRRAGSMVAHACGARVLVRERYERERQEEVIMSCLPLMDYQSGTPFILAHAGTTLALDELLRVEGPFFTQPFSGFEFVDLGEGLPPADIRARDEQPFPASFAL</sequence>
<dbReference type="EMBL" id="BBIO01000003">
    <property type="protein sequence ID" value="GAK44364.1"/>
    <property type="molecule type" value="Genomic_DNA"/>
</dbReference>
<dbReference type="AlphaFoldDB" id="A0A081B8J6"/>